<feature type="chain" id="PRO_5005189292" description="Endonuclease/exonuclease/phosphatase domain-containing protein" evidence="1">
    <location>
        <begin position="28"/>
        <end position="525"/>
    </location>
</feature>
<gene>
    <name evidence="3" type="ORF">Cvel_19507</name>
</gene>
<dbReference type="AlphaFoldDB" id="A0A0G4FZ85"/>
<dbReference type="InterPro" id="IPR036691">
    <property type="entry name" value="Endo/exonu/phosph_ase_sf"/>
</dbReference>
<protein>
    <recommendedName>
        <fullName evidence="2">Endonuclease/exonuclease/phosphatase domain-containing protein</fullName>
    </recommendedName>
</protein>
<organism evidence="3">
    <name type="scientific">Chromera velia CCMP2878</name>
    <dbReference type="NCBI Taxonomy" id="1169474"/>
    <lineage>
        <taxon>Eukaryota</taxon>
        <taxon>Sar</taxon>
        <taxon>Alveolata</taxon>
        <taxon>Colpodellida</taxon>
        <taxon>Chromeraceae</taxon>
        <taxon>Chromera</taxon>
    </lineage>
</organism>
<keyword evidence="1" id="KW-0732">Signal</keyword>
<dbReference type="SUPFAM" id="SSF56219">
    <property type="entry name" value="DNase I-like"/>
    <property type="match status" value="1"/>
</dbReference>
<dbReference type="Pfam" id="PF03372">
    <property type="entry name" value="Exo_endo_phos"/>
    <property type="match status" value="1"/>
</dbReference>
<feature type="signal peptide" evidence="1">
    <location>
        <begin position="1"/>
        <end position="27"/>
    </location>
</feature>
<accession>A0A0G4FZ85</accession>
<dbReference type="InterPro" id="IPR005135">
    <property type="entry name" value="Endo/exonuclease/phosphatase"/>
</dbReference>
<dbReference type="GO" id="GO:0003824">
    <property type="term" value="F:catalytic activity"/>
    <property type="evidence" value="ECO:0007669"/>
    <property type="project" value="InterPro"/>
</dbReference>
<proteinExistence type="predicted"/>
<evidence type="ECO:0000256" key="1">
    <source>
        <dbReference type="SAM" id="SignalP"/>
    </source>
</evidence>
<dbReference type="VEuPathDB" id="CryptoDB:Cvel_19507"/>
<feature type="domain" description="Endonuclease/exonuclease/phosphatase" evidence="2">
    <location>
        <begin position="194"/>
        <end position="470"/>
    </location>
</feature>
<sequence>MTSPRLRSTQTLPLLFALGFVVLSGNCTRLRKGPKGPKVEEGGEGKSPLRIVQWNVLEQGLASAAIPFVMDRETQEAFMDLERDGEKKGVLEPGTWEAAKKDYFTNWHDLFPRYAYMCWRLKSGLPPKPRIRSCVGMGQEVENPHLKTLPEVLLEHKRKGVAIGEAREKILETLRTSRQKDRYVFAWQFRGPALQRKLAESAADLIFLNEYDIDSLPVWTDVDGTMKALPFYQSLRGLQRVFFSSPDKAKGGGSAIFFKSARFEVLPLPVLQAEETDEFLQAPPPVGCPESVPVCAANFDFNESAYRDNICARKNAGFLLLRDRMSGKLLLLTVTHLITNSKDKNARKKLEEITVLDLLIRRFRDQITVERGEEPLVVAAGDFNSDLSHNERLFGELREETPSLGLSDQEGVVLGHILEGIATGHFELGGQPFYDPFRNARLDSKTPFLSSISGARGVRIDFILLPPQLKMQPDGTALTVKNAEEIKKAGQDMPFKVKKGLSESPMSNAWVEPSDHVMMEVNVLL</sequence>
<reference evidence="3" key="1">
    <citation type="submission" date="2014-11" db="EMBL/GenBank/DDBJ databases">
        <authorList>
            <person name="Otto D Thomas"/>
            <person name="Naeem Raeece"/>
        </authorList>
    </citation>
    <scope>NUCLEOTIDE SEQUENCE</scope>
</reference>
<dbReference type="EMBL" id="CDMZ01000758">
    <property type="protein sequence ID" value="CEM20929.1"/>
    <property type="molecule type" value="Genomic_DNA"/>
</dbReference>
<name>A0A0G4FZ85_9ALVE</name>
<dbReference type="Gene3D" id="3.60.10.10">
    <property type="entry name" value="Endonuclease/exonuclease/phosphatase"/>
    <property type="match status" value="1"/>
</dbReference>
<evidence type="ECO:0000259" key="2">
    <source>
        <dbReference type="Pfam" id="PF03372"/>
    </source>
</evidence>
<evidence type="ECO:0000313" key="3">
    <source>
        <dbReference type="EMBL" id="CEM20929.1"/>
    </source>
</evidence>